<dbReference type="SUPFAM" id="SSF51735">
    <property type="entry name" value="NAD(P)-binding Rossmann-fold domains"/>
    <property type="match status" value="1"/>
</dbReference>
<dbReference type="InterPro" id="IPR046346">
    <property type="entry name" value="Aminoacid_DH-like_N_sf"/>
</dbReference>
<organism evidence="8 9">
    <name type="scientific">Hoeflea prorocentri</name>
    <dbReference type="NCBI Taxonomy" id="1922333"/>
    <lineage>
        <taxon>Bacteria</taxon>
        <taxon>Pseudomonadati</taxon>
        <taxon>Pseudomonadota</taxon>
        <taxon>Alphaproteobacteria</taxon>
        <taxon>Hyphomicrobiales</taxon>
        <taxon>Rhizobiaceae</taxon>
        <taxon>Hoeflea</taxon>
    </lineage>
</organism>
<dbReference type="PRINTS" id="PR00082">
    <property type="entry name" value="GLFDHDRGNASE"/>
</dbReference>
<dbReference type="PANTHER" id="PTHR42722">
    <property type="entry name" value="LEUCINE DEHYDROGENASE"/>
    <property type="match status" value="1"/>
</dbReference>
<dbReference type="GO" id="GO:0000166">
    <property type="term" value="F:nucleotide binding"/>
    <property type="evidence" value="ECO:0007669"/>
    <property type="project" value="UniProtKB-KW"/>
</dbReference>
<dbReference type="PROSITE" id="PS00074">
    <property type="entry name" value="GLFV_DEHYDROGENASE"/>
    <property type="match status" value="1"/>
</dbReference>
<name>A0A9X3UKT7_9HYPH</name>
<evidence type="ECO:0000313" key="9">
    <source>
        <dbReference type="Proteomes" id="UP001151234"/>
    </source>
</evidence>
<dbReference type="InterPro" id="IPR033524">
    <property type="entry name" value="Glu/Leu/Phe/Val_DH_AS"/>
</dbReference>
<keyword evidence="2 6" id="KW-0560">Oxidoreductase</keyword>
<dbReference type="CDD" id="cd01075">
    <property type="entry name" value="NAD_bind_Leu_Phe_Val_DH"/>
    <property type="match status" value="1"/>
</dbReference>
<feature type="binding site" evidence="5">
    <location>
        <begin position="190"/>
        <end position="195"/>
    </location>
    <ligand>
        <name>NAD(+)</name>
        <dbReference type="ChEBI" id="CHEBI:57540"/>
    </ligand>
</feature>
<dbReference type="GO" id="GO:0016639">
    <property type="term" value="F:oxidoreductase activity, acting on the CH-NH2 group of donors, NAD or NADP as acceptor"/>
    <property type="evidence" value="ECO:0007669"/>
    <property type="project" value="InterPro"/>
</dbReference>
<dbReference type="Gene3D" id="3.40.50.10860">
    <property type="entry name" value="Leucine Dehydrogenase, chain A, domain 1"/>
    <property type="match status" value="1"/>
</dbReference>
<dbReference type="Pfam" id="PF02812">
    <property type="entry name" value="ELFV_dehydrog_N"/>
    <property type="match status" value="1"/>
</dbReference>
<dbReference type="RefSeq" id="WP_267990208.1">
    <property type="nucleotide sequence ID" value="NZ_JAPJZI010000001.1"/>
</dbReference>
<sequence>MELASSTSRRDETTAFDHPEFDGHEKIVFGHDAQTGLYTVIAIHDTRLGPAMGGCRMWPYANMQEALTDALRLSRGMTYKNAMAGLDYGGGKAVIIGDPKLHKTPELMHAFGQKVDALGGLYITGEDVGLTPADMESIGGATEHVRGTSKTHRGDPSPYTALGVYNGIQAALRHKFGSDDLHGRTVSLQGLGNVGFTLARFLHHAGADLVVSDINEKAVQKAIDAFSAKSVNPEDAHKVEADVFAPCALGAGLNAVTIPELGAPIVAGAANNQLAEPGDGAALAERGILYAPDYVINAGGVIALALHDVEDEVLETTVRNIGETLTIIFRRAEAESAPTDVIADRMAEERLSSRDV</sequence>
<keyword evidence="9" id="KW-1185">Reference proteome</keyword>
<keyword evidence="5" id="KW-0547">Nucleotide-binding</keyword>
<evidence type="ECO:0000256" key="1">
    <source>
        <dbReference type="ARBA" id="ARBA00006382"/>
    </source>
</evidence>
<dbReference type="Gene3D" id="3.40.50.720">
    <property type="entry name" value="NAD(P)-binding Rossmann-like Domain"/>
    <property type="match status" value="1"/>
</dbReference>
<dbReference type="AlphaFoldDB" id="A0A9X3UKT7"/>
<feature type="domain" description="Glutamate/phenylalanine/leucine/valine/L-tryptophan dehydrogenase C-terminal" evidence="7">
    <location>
        <begin position="154"/>
        <end position="355"/>
    </location>
</feature>
<evidence type="ECO:0000256" key="3">
    <source>
        <dbReference type="ARBA" id="ARBA00023027"/>
    </source>
</evidence>
<dbReference type="Proteomes" id="UP001151234">
    <property type="component" value="Unassembled WGS sequence"/>
</dbReference>
<dbReference type="InterPro" id="IPR006096">
    <property type="entry name" value="Glu/Leu/Phe/Val/Trp_DH_C"/>
</dbReference>
<protein>
    <submittedName>
        <fullName evidence="8">Amino acid dehydrogenase</fullName>
    </submittedName>
</protein>
<evidence type="ECO:0000256" key="2">
    <source>
        <dbReference type="ARBA" id="ARBA00023002"/>
    </source>
</evidence>
<dbReference type="SMART" id="SM00839">
    <property type="entry name" value="ELFV_dehydrog"/>
    <property type="match status" value="1"/>
</dbReference>
<dbReference type="InterPro" id="IPR036291">
    <property type="entry name" value="NAD(P)-bd_dom_sf"/>
</dbReference>
<dbReference type="EMBL" id="JAPJZI010000001">
    <property type="protein sequence ID" value="MDA5398804.1"/>
    <property type="molecule type" value="Genomic_DNA"/>
</dbReference>
<proteinExistence type="inferred from homology"/>
<feature type="active site" description="Proton donor/acceptor" evidence="4">
    <location>
        <position position="92"/>
    </location>
</feature>
<dbReference type="SUPFAM" id="SSF53223">
    <property type="entry name" value="Aminoacid dehydrogenase-like, N-terminal domain"/>
    <property type="match status" value="1"/>
</dbReference>
<evidence type="ECO:0000313" key="8">
    <source>
        <dbReference type="EMBL" id="MDA5398804.1"/>
    </source>
</evidence>
<evidence type="ECO:0000256" key="5">
    <source>
        <dbReference type="PIRSR" id="PIRSR000188-2"/>
    </source>
</evidence>
<dbReference type="GO" id="GO:0006520">
    <property type="term" value="P:amino acid metabolic process"/>
    <property type="evidence" value="ECO:0007669"/>
    <property type="project" value="InterPro"/>
</dbReference>
<evidence type="ECO:0000259" key="7">
    <source>
        <dbReference type="SMART" id="SM00839"/>
    </source>
</evidence>
<reference evidence="8" key="1">
    <citation type="submission" date="2022-11" db="EMBL/GenBank/DDBJ databases">
        <title>Draft genome sequence of Hoeflea poritis E7-10 and Hoeflea prorocentri PM5-8, separated from scleractinian coral Porites lutea and marine dinoflagellate.</title>
        <authorList>
            <person name="Zhang G."/>
            <person name="Wei Q."/>
            <person name="Cai L."/>
        </authorList>
    </citation>
    <scope>NUCLEOTIDE SEQUENCE</scope>
    <source>
        <strain evidence="8">PM5-8</strain>
    </source>
</reference>
<dbReference type="InterPro" id="IPR016211">
    <property type="entry name" value="Glu/Phe/Leu/Val/Trp_DH_bac/arc"/>
</dbReference>
<dbReference type="InterPro" id="IPR006097">
    <property type="entry name" value="Glu/Leu/Phe/Val/Trp_DH_dimer"/>
</dbReference>
<dbReference type="PIRSF" id="PIRSF000188">
    <property type="entry name" value="Phe_leu_dh"/>
    <property type="match status" value="1"/>
</dbReference>
<comment type="similarity">
    <text evidence="1 6">Belongs to the Glu/Leu/Phe/Val dehydrogenases family.</text>
</comment>
<evidence type="ECO:0000256" key="4">
    <source>
        <dbReference type="PIRSR" id="PIRSR000188-1"/>
    </source>
</evidence>
<dbReference type="PANTHER" id="PTHR42722:SF1">
    <property type="entry name" value="VALINE DEHYDROGENASE"/>
    <property type="match status" value="1"/>
</dbReference>
<dbReference type="InterPro" id="IPR006095">
    <property type="entry name" value="Glu/Leu/Phe/Val/Trp_DH"/>
</dbReference>
<keyword evidence="3 5" id="KW-0520">NAD</keyword>
<comment type="caution">
    <text evidence="8">The sequence shown here is derived from an EMBL/GenBank/DDBJ whole genome shotgun (WGS) entry which is preliminary data.</text>
</comment>
<dbReference type="Pfam" id="PF00208">
    <property type="entry name" value="ELFV_dehydrog"/>
    <property type="match status" value="1"/>
</dbReference>
<gene>
    <name evidence="8" type="ORF">OQ273_09510</name>
</gene>
<evidence type="ECO:0000256" key="6">
    <source>
        <dbReference type="RuleBase" id="RU004417"/>
    </source>
</evidence>
<dbReference type="FunFam" id="3.40.50.10860:FF:000010">
    <property type="entry name" value="Leucine dehydrogenase"/>
    <property type="match status" value="1"/>
</dbReference>
<accession>A0A9X3UKT7</accession>